<accession>A0A8D8PLS3</accession>
<feature type="region of interest" description="Disordered" evidence="5">
    <location>
        <begin position="634"/>
        <end position="661"/>
    </location>
</feature>
<dbReference type="GO" id="GO:1990269">
    <property type="term" value="F:RNA polymerase II C-terminal domain phosphoserine binding"/>
    <property type="evidence" value="ECO:0007669"/>
    <property type="project" value="TreeGrafter"/>
</dbReference>
<feature type="compositionally biased region" description="Low complexity" evidence="5">
    <location>
        <begin position="639"/>
        <end position="655"/>
    </location>
</feature>
<dbReference type="Pfam" id="PF03126">
    <property type="entry name" value="Plus-3"/>
    <property type="match status" value="1"/>
</dbReference>
<dbReference type="Gene3D" id="3.90.70.200">
    <property type="entry name" value="Plus-3 domain"/>
    <property type="match status" value="1"/>
</dbReference>
<dbReference type="PROSITE" id="PS51360">
    <property type="entry name" value="PLUS3"/>
    <property type="match status" value="1"/>
</dbReference>
<feature type="compositionally biased region" description="Gly residues" evidence="5">
    <location>
        <begin position="174"/>
        <end position="184"/>
    </location>
</feature>
<feature type="region of interest" description="Disordered" evidence="5">
    <location>
        <begin position="518"/>
        <end position="541"/>
    </location>
</feature>
<dbReference type="AlphaFoldDB" id="A0A8D8PLS3"/>
<feature type="compositionally biased region" description="Basic and acidic residues" evidence="5">
    <location>
        <begin position="192"/>
        <end position="230"/>
    </location>
</feature>
<evidence type="ECO:0000256" key="1">
    <source>
        <dbReference type="ARBA" id="ARBA00004123"/>
    </source>
</evidence>
<feature type="region of interest" description="Disordered" evidence="5">
    <location>
        <begin position="683"/>
        <end position="722"/>
    </location>
</feature>
<feature type="compositionally biased region" description="Low complexity" evidence="5">
    <location>
        <begin position="10"/>
        <end position="23"/>
    </location>
</feature>
<dbReference type="EMBL" id="HBUF01003344">
    <property type="protein sequence ID" value="CAG6606399.1"/>
    <property type="molecule type" value="Transcribed_RNA"/>
</dbReference>
<feature type="compositionally biased region" description="Basic and acidic residues" evidence="5">
    <location>
        <begin position="74"/>
        <end position="88"/>
    </location>
</feature>
<evidence type="ECO:0000256" key="5">
    <source>
        <dbReference type="SAM" id="MobiDB-lite"/>
    </source>
</evidence>
<organism evidence="7">
    <name type="scientific">Cacopsylla melanoneura</name>
    <dbReference type="NCBI Taxonomy" id="428564"/>
    <lineage>
        <taxon>Eukaryota</taxon>
        <taxon>Metazoa</taxon>
        <taxon>Ecdysozoa</taxon>
        <taxon>Arthropoda</taxon>
        <taxon>Hexapoda</taxon>
        <taxon>Insecta</taxon>
        <taxon>Pterygota</taxon>
        <taxon>Neoptera</taxon>
        <taxon>Paraneoptera</taxon>
        <taxon>Hemiptera</taxon>
        <taxon>Sternorrhyncha</taxon>
        <taxon>Psylloidea</taxon>
        <taxon>Psyllidae</taxon>
        <taxon>Psyllinae</taxon>
        <taxon>Cacopsylla</taxon>
    </lineage>
</organism>
<feature type="compositionally biased region" description="Low complexity" evidence="5">
    <location>
        <begin position="39"/>
        <end position="50"/>
    </location>
</feature>
<evidence type="ECO:0000256" key="2">
    <source>
        <dbReference type="ARBA" id="ARBA00023015"/>
    </source>
</evidence>
<dbReference type="PANTHER" id="PTHR13115:SF8">
    <property type="entry name" value="RNA POLYMERASE-ASSOCIATED PROTEIN RTF1 HOMOLOG"/>
    <property type="match status" value="1"/>
</dbReference>
<evidence type="ECO:0000313" key="7">
    <source>
        <dbReference type="EMBL" id="CAG6606399.1"/>
    </source>
</evidence>
<evidence type="ECO:0000256" key="4">
    <source>
        <dbReference type="ARBA" id="ARBA00023242"/>
    </source>
</evidence>
<feature type="compositionally biased region" description="Basic and acidic residues" evidence="5">
    <location>
        <begin position="518"/>
        <end position="529"/>
    </location>
</feature>
<evidence type="ECO:0000256" key="3">
    <source>
        <dbReference type="ARBA" id="ARBA00023163"/>
    </source>
</evidence>
<protein>
    <submittedName>
        <fullName evidence="7">RNA polymerase-associated protein Rtf1</fullName>
    </submittedName>
</protein>
<proteinExistence type="predicted"/>
<feature type="compositionally biased region" description="Basic and acidic residues" evidence="5">
    <location>
        <begin position="303"/>
        <end position="312"/>
    </location>
</feature>
<feature type="compositionally biased region" description="Basic and acidic residues" evidence="5">
    <location>
        <begin position="238"/>
        <end position="265"/>
    </location>
</feature>
<dbReference type="SMART" id="SM00719">
    <property type="entry name" value="Plus3"/>
    <property type="match status" value="1"/>
</dbReference>
<sequence>MTKRKNQVYSDSDSGSNSGSDFDQQILSLAKKKKTAPKSSGSSSSSSSSSSEDEQPAKKVSKPAYTDSEAEDDDKPKEKEKEKPKDKESEPEEGEVSDSDSDSDLSQEEFNDGYDENLMGDEEDQKRLSAMTEKEREQEIFKRIEAREVMKTRFDIERKLRLARKQELKEQKKSGGGGGGGGQSGSSSPSQNKDKDKKKVLTPDQLLDLKERSKERKKTVEDRGRTDKKSLAMNLLKARREEKREREEKEKQIRIEKENRRKESKDDEDEDDESGDGKSKKNKKILKASDVYSDDSGSGSSDSDSKGSDSSKRSKKFTKRRSRSRSSSSSRSSSDSDSDQRSVKSTASRKVLEFIDTKEDLNKIRLSRFKMEKLVHVPIFAEIVTGCFVRIGIGNSTGVPLYRIGEITGVCDTAKIYHLGKVRTNKGLKLRHGNSERMFRLEFISNQEFTETEFMRWKDQCATEGVSLPTKDEVEKKHKQIVDGMMYQWKEEDVEQIVRHKEKLKPTPYNFAMKKTQLMKERDQAQQKGDDEEASGLQRKIDDLEERASELDKARTSTISSISYINNRNRRKNVEEAEKAIMEEVRANKGKKVEDPFTRRSTKPCMSFKAKAAQEAALQKENVSDLNQGLVAGGGGGDTTDSAAKKAATPTTKAANSKDKSDNLFSAHDFDIEIDLNGPMFSKSFDSSTTSGGVPKPVMNVKDNGPKRSLNLEDYKKKRGLI</sequence>
<feature type="compositionally biased region" description="Basic and acidic residues" evidence="5">
    <location>
        <begin position="704"/>
        <end position="716"/>
    </location>
</feature>
<keyword evidence="3" id="KW-0804">Transcription</keyword>
<evidence type="ECO:0000259" key="6">
    <source>
        <dbReference type="PROSITE" id="PS51360"/>
    </source>
</evidence>
<keyword evidence="2" id="KW-0805">Transcription regulation</keyword>
<feature type="compositionally biased region" description="Basic residues" evidence="5">
    <location>
        <begin position="313"/>
        <end position="324"/>
    </location>
</feature>
<dbReference type="InterPro" id="IPR036128">
    <property type="entry name" value="Plus3-like_sf"/>
</dbReference>
<dbReference type="EMBL" id="HBUF01539961">
    <property type="protein sequence ID" value="CAG6754743.1"/>
    <property type="molecule type" value="Transcribed_RNA"/>
</dbReference>
<keyword evidence="4" id="KW-0539">Nucleus</keyword>
<comment type="subcellular location">
    <subcellularLocation>
        <location evidence="1">Nucleus</location>
    </subcellularLocation>
</comment>
<reference evidence="7" key="1">
    <citation type="submission" date="2021-05" db="EMBL/GenBank/DDBJ databases">
        <authorList>
            <person name="Alioto T."/>
            <person name="Alioto T."/>
            <person name="Gomez Garrido J."/>
        </authorList>
    </citation>
    <scope>NUCLEOTIDE SEQUENCE</scope>
</reference>
<feature type="region of interest" description="Disordered" evidence="5">
    <location>
        <begin position="1"/>
        <end position="343"/>
    </location>
</feature>
<feature type="compositionally biased region" description="Low complexity" evidence="5">
    <location>
        <begin position="325"/>
        <end position="335"/>
    </location>
</feature>
<dbReference type="SUPFAM" id="SSF159042">
    <property type="entry name" value="Plus3-like"/>
    <property type="match status" value="1"/>
</dbReference>
<name>A0A8D8PLS3_9HEMI</name>
<dbReference type="GO" id="GO:0003677">
    <property type="term" value="F:DNA binding"/>
    <property type="evidence" value="ECO:0007669"/>
    <property type="project" value="InterPro"/>
</dbReference>
<dbReference type="GO" id="GO:0016593">
    <property type="term" value="C:Cdc73/Paf1 complex"/>
    <property type="evidence" value="ECO:0007669"/>
    <property type="project" value="TreeGrafter"/>
</dbReference>
<feature type="domain" description="Plus3" evidence="6">
    <location>
        <begin position="355"/>
        <end position="486"/>
    </location>
</feature>
<dbReference type="InterPro" id="IPR004343">
    <property type="entry name" value="Plus-3_dom"/>
</dbReference>
<feature type="compositionally biased region" description="Basic and acidic residues" evidence="5">
    <location>
        <begin position="124"/>
        <end position="173"/>
    </location>
</feature>
<dbReference type="PANTHER" id="PTHR13115">
    <property type="entry name" value="RNA POLYMERASE-ASSOCIATED PROTEIN RTF1 HOMOLOG"/>
    <property type="match status" value="1"/>
</dbReference>
<feature type="compositionally biased region" description="Acidic residues" evidence="5">
    <location>
        <begin position="89"/>
        <end position="123"/>
    </location>
</feature>